<sequence length="388" mass="46600">MSSLNYEDYLHKIWYDLKHPASFTGPDKLYRIVKKDGKFKIGRHKIRQWLQDQDSYSLSRNTVRKFRRSRYVVNTIDSLWEIDLAQFDSFQSENLGVKYLLFVIDVFSKHLWIESLKDKTHKSVLKALKKILSGSRRPTSIRSDLGKEFVNKYVRGYLSKEGINTYYSQNETKSAVVERSIRSIKTIMYTYFRHKQTYKYIDVIQDMVASYNKRPHRSLGGYTPSEVNKQNADEVRLSAYFARNPSKKKNEKKRTKDEQTMSSKGKKKPDNSFKYRVNDLVRITFKRHPFQRGYQQKWTEELFKIRRRYYRDRLPTYLLKDLLNENILGSFHHPELQKVRKDEKNTIWKIEKILRKRKQNGINQALVRWLGYPKKFDAWLPMSDIQNE</sequence>
<dbReference type="InterPro" id="IPR036397">
    <property type="entry name" value="RNaseH_sf"/>
</dbReference>
<dbReference type="EMBL" id="UYJE01000970">
    <property type="protein sequence ID" value="VDH97958.1"/>
    <property type="molecule type" value="Genomic_DNA"/>
</dbReference>
<keyword evidence="5" id="KW-1185">Reference proteome</keyword>
<dbReference type="SUPFAM" id="SSF54160">
    <property type="entry name" value="Chromo domain-like"/>
    <property type="match status" value="1"/>
</dbReference>
<dbReference type="SUPFAM" id="SSF53098">
    <property type="entry name" value="Ribonuclease H-like"/>
    <property type="match status" value="1"/>
</dbReference>
<dbReference type="InterPro" id="IPR023780">
    <property type="entry name" value="Chromo_domain"/>
</dbReference>
<gene>
    <name evidence="4" type="ORF">MGAL_10B093278</name>
</gene>
<dbReference type="PANTHER" id="PTHR46585">
    <property type="entry name" value="INTEGRASE CORE DOMAIN CONTAINING PROTEIN"/>
    <property type="match status" value="1"/>
</dbReference>
<evidence type="ECO:0000259" key="2">
    <source>
        <dbReference type="PROSITE" id="PS50013"/>
    </source>
</evidence>
<comment type="caution">
    <text evidence="4">The sequence shown here is derived from an EMBL/GenBank/DDBJ whole genome shotgun (WGS) entry which is preliminary data.</text>
</comment>
<dbReference type="InterPro" id="IPR000953">
    <property type="entry name" value="Chromo/chromo_shadow_dom"/>
</dbReference>
<dbReference type="PROSITE" id="PS50994">
    <property type="entry name" value="INTEGRASE"/>
    <property type="match status" value="1"/>
</dbReference>
<dbReference type="InterPro" id="IPR012337">
    <property type="entry name" value="RNaseH-like_sf"/>
</dbReference>
<protein>
    <recommendedName>
        <fullName evidence="6">Integrase catalytic domain-containing protein</fullName>
    </recommendedName>
</protein>
<dbReference type="OrthoDB" id="6120629at2759"/>
<dbReference type="PROSITE" id="PS50013">
    <property type="entry name" value="CHROMO_2"/>
    <property type="match status" value="1"/>
</dbReference>
<dbReference type="GO" id="GO:0015074">
    <property type="term" value="P:DNA integration"/>
    <property type="evidence" value="ECO:0007669"/>
    <property type="project" value="InterPro"/>
</dbReference>
<feature type="domain" description="Integrase catalytic" evidence="3">
    <location>
        <begin position="71"/>
        <end position="232"/>
    </location>
</feature>
<dbReference type="Gene3D" id="2.40.50.40">
    <property type="match status" value="1"/>
</dbReference>
<name>A0A8B6BYZ8_MYTGA</name>
<reference evidence="4" key="1">
    <citation type="submission" date="2018-11" db="EMBL/GenBank/DDBJ databases">
        <authorList>
            <person name="Alioto T."/>
            <person name="Alioto T."/>
        </authorList>
    </citation>
    <scope>NUCLEOTIDE SEQUENCE</scope>
</reference>
<feature type="domain" description="Chromo" evidence="2">
    <location>
        <begin position="348"/>
        <end position="388"/>
    </location>
</feature>
<dbReference type="InterPro" id="IPR001584">
    <property type="entry name" value="Integrase_cat-core"/>
</dbReference>
<dbReference type="Pfam" id="PF00665">
    <property type="entry name" value="rve"/>
    <property type="match status" value="1"/>
</dbReference>
<feature type="region of interest" description="Disordered" evidence="1">
    <location>
        <begin position="238"/>
        <end position="270"/>
    </location>
</feature>
<dbReference type="Pfam" id="PF00385">
    <property type="entry name" value="Chromo"/>
    <property type="match status" value="1"/>
</dbReference>
<evidence type="ECO:0000256" key="1">
    <source>
        <dbReference type="SAM" id="MobiDB-lite"/>
    </source>
</evidence>
<evidence type="ECO:0008006" key="6">
    <source>
        <dbReference type="Google" id="ProtNLM"/>
    </source>
</evidence>
<evidence type="ECO:0000259" key="3">
    <source>
        <dbReference type="PROSITE" id="PS50994"/>
    </source>
</evidence>
<dbReference type="Proteomes" id="UP000596742">
    <property type="component" value="Unassembled WGS sequence"/>
</dbReference>
<dbReference type="PANTHER" id="PTHR46585:SF1">
    <property type="entry name" value="CHROMO DOMAIN-CONTAINING PROTEIN"/>
    <property type="match status" value="1"/>
</dbReference>
<dbReference type="Gene3D" id="3.30.420.10">
    <property type="entry name" value="Ribonuclease H-like superfamily/Ribonuclease H"/>
    <property type="match status" value="1"/>
</dbReference>
<accession>A0A8B6BYZ8</accession>
<dbReference type="CDD" id="cd00024">
    <property type="entry name" value="CD_CSD"/>
    <property type="match status" value="1"/>
</dbReference>
<dbReference type="InterPro" id="IPR016197">
    <property type="entry name" value="Chromo-like_dom_sf"/>
</dbReference>
<evidence type="ECO:0000313" key="5">
    <source>
        <dbReference type="Proteomes" id="UP000596742"/>
    </source>
</evidence>
<organism evidence="4 5">
    <name type="scientific">Mytilus galloprovincialis</name>
    <name type="common">Mediterranean mussel</name>
    <dbReference type="NCBI Taxonomy" id="29158"/>
    <lineage>
        <taxon>Eukaryota</taxon>
        <taxon>Metazoa</taxon>
        <taxon>Spiralia</taxon>
        <taxon>Lophotrochozoa</taxon>
        <taxon>Mollusca</taxon>
        <taxon>Bivalvia</taxon>
        <taxon>Autobranchia</taxon>
        <taxon>Pteriomorphia</taxon>
        <taxon>Mytilida</taxon>
        <taxon>Mytiloidea</taxon>
        <taxon>Mytilidae</taxon>
        <taxon>Mytilinae</taxon>
        <taxon>Mytilus</taxon>
    </lineage>
</organism>
<proteinExistence type="predicted"/>
<dbReference type="AlphaFoldDB" id="A0A8B6BYZ8"/>
<evidence type="ECO:0000313" key="4">
    <source>
        <dbReference type="EMBL" id="VDH97958.1"/>
    </source>
</evidence>
<dbReference type="GO" id="GO:0003676">
    <property type="term" value="F:nucleic acid binding"/>
    <property type="evidence" value="ECO:0007669"/>
    <property type="project" value="InterPro"/>
</dbReference>